<dbReference type="PANTHER" id="PTHR13964">
    <property type="entry name" value="RBP-RELATED"/>
    <property type="match status" value="1"/>
</dbReference>
<feature type="compositionally biased region" description="Basic residues" evidence="2">
    <location>
        <begin position="10"/>
        <end position="19"/>
    </location>
</feature>
<sequence>MDFKTPNLKGRPRKKKQCPQRRDSVNGVKDASNICDGKTVAKVKCEIKTVLPKAKTANGNCKKIITEDKPNVAAAVERRKIDEGKADEQAFLVELYKYMKERKTPIERIPYLGFKQIFLNKH</sequence>
<dbReference type="Gene3D" id="1.10.150.60">
    <property type="entry name" value="ARID DNA-binding domain"/>
    <property type="match status" value="1"/>
</dbReference>
<feature type="region of interest" description="Disordered" evidence="2">
    <location>
        <begin position="1"/>
        <end position="29"/>
    </location>
</feature>
<dbReference type="InterPro" id="IPR051232">
    <property type="entry name" value="ARID/SWI1_ChromRemod"/>
</dbReference>
<evidence type="ECO:0000256" key="1">
    <source>
        <dbReference type="ARBA" id="ARBA00023242"/>
    </source>
</evidence>
<dbReference type="PANTHER" id="PTHR13964:SF37">
    <property type="entry name" value="AT-RICH INTERACTIVE DOMAIN-CONTAINING PROTEIN 5B"/>
    <property type="match status" value="1"/>
</dbReference>
<dbReference type="EMBL" id="CAUEEQ010004058">
    <property type="protein sequence ID" value="CAJ0926575.1"/>
    <property type="molecule type" value="Genomic_DNA"/>
</dbReference>
<evidence type="ECO:0000256" key="2">
    <source>
        <dbReference type="SAM" id="MobiDB-lite"/>
    </source>
</evidence>
<comment type="caution">
    <text evidence="3">The sequence shown here is derived from an EMBL/GenBank/DDBJ whole genome shotgun (WGS) entry which is preliminary data.</text>
</comment>
<dbReference type="InterPro" id="IPR036431">
    <property type="entry name" value="ARID_dom_sf"/>
</dbReference>
<accession>A0ABN9KW78</accession>
<dbReference type="SUPFAM" id="SSF46774">
    <property type="entry name" value="ARID-like"/>
    <property type="match status" value="1"/>
</dbReference>
<name>A0ABN9KW78_9NEOB</name>
<evidence type="ECO:0000313" key="3">
    <source>
        <dbReference type="EMBL" id="CAJ0926575.1"/>
    </source>
</evidence>
<keyword evidence="1" id="KW-0539">Nucleus</keyword>
<reference evidence="3" key="1">
    <citation type="submission" date="2023-07" db="EMBL/GenBank/DDBJ databases">
        <authorList>
            <person name="Stuckert A."/>
        </authorList>
    </citation>
    <scope>NUCLEOTIDE SEQUENCE</scope>
</reference>
<organism evidence="3 4">
    <name type="scientific">Ranitomeya imitator</name>
    <name type="common">mimic poison frog</name>
    <dbReference type="NCBI Taxonomy" id="111125"/>
    <lineage>
        <taxon>Eukaryota</taxon>
        <taxon>Metazoa</taxon>
        <taxon>Chordata</taxon>
        <taxon>Craniata</taxon>
        <taxon>Vertebrata</taxon>
        <taxon>Euteleostomi</taxon>
        <taxon>Amphibia</taxon>
        <taxon>Batrachia</taxon>
        <taxon>Anura</taxon>
        <taxon>Neobatrachia</taxon>
        <taxon>Hyloidea</taxon>
        <taxon>Dendrobatidae</taxon>
        <taxon>Dendrobatinae</taxon>
        <taxon>Ranitomeya</taxon>
    </lineage>
</organism>
<gene>
    <name evidence="3" type="ORF">RIMI_LOCUS2816055</name>
</gene>
<keyword evidence="4" id="KW-1185">Reference proteome</keyword>
<dbReference type="Proteomes" id="UP001176940">
    <property type="component" value="Unassembled WGS sequence"/>
</dbReference>
<protein>
    <submittedName>
        <fullName evidence="3">Uncharacterized protein</fullName>
    </submittedName>
</protein>
<proteinExistence type="predicted"/>
<evidence type="ECO:0000313" key="4">
    <source>
        <dbReference type="Proteomes" id="UP001176940"/>
    </source>
</evidence>